<dbReference type="EMBL" id="JAHLQT010031306">
    <property type="protein sequence ID" value="KAG7160474.1"/>
    <property type="molecule type" value="Genomic_DNA"/>
</dbReference>
<dbReference type="PANTHER" id="PTHR47018">
    <property type="entry name" value="CXC DOMAIN-CONTAINING PROTEIN-RELATED"/>
    <property type="match status" value="1"/>
</dbReference>
<keyword evidence="2" id="KW-1185">Reference proteome</keyword>
<reference evidence="1" key="1">
    <citation type="journal article" date="2021" name="Sci. Adv.">
        <title>The American lobster genome reveals insights on longevity, neural, and immune adaptations.</title>
        <authorList>
            <person name="Polinski J.M."/>
            <person name="Zimin A.V."/>
            <person name="Clark K.F."/>
            <person name="Kohn A.B."/>
            <person name="Sadowski N."/>
            <person name="Timp W."/>
            <person name="Ptitsyn A."/>
            <person name="Khanna P."/>
            <person name="Romanova D.Y."/>
            <person name="Williams P."/>
            <person name="Greenwood S.J."/>
            <person name="Moroz L.L."/>
            <person name="Walt D.R."/>
            <person name="Bodnar A.G."/>
        </authorList>
    </citation>
    <scope>NUCLEOTIDE SEQUENCE</scope>
    <source>
        <strain evidence="1">GMGI-L3</strain>
    </source>
</reference>
<feature type="non-terminal residue" evidence="1">
    <location>
        <position position="1"/>
    </location>
</feature>
<dbReference type="PANTHER" id="PTHR47018:SF1">
    <property type="entry name" value="TESMIN_TSO1-LIKE CXC DOMAIN-CONTAINING PROTEIN"/>
    <property type="match status" value="1"/>
</dbReference>
<name>A0A8J5MQZ7_HOMAM</name>
<comment type="caution">
    <text evidence="1">The sequence shown here is derived from an EMBL/GenBank/DDBJ whole genome shotgun (WGS) entry which is preliminary data.</text>
</comment>
<gene>
    <name evidence="1" type="ORF">Hamer_G001736</name>
</gene>
<dbReference type="AlphaFoldDB" id="A0A8J5MQZ7"/>
<accession>A0A8J5MQZ7</accession>
<dbReference type="Proteomes" id="UP000747542">
    <property type="component" value="Unassembled WGS sequence"/>
</dbReference>
<sequence length="177" mass="20606">MLNLSRKHPHLSKVLDSDNFEVYNSHRTFSGIPIDQAHEQNNRWIKGEEGAIVLHENCSELLRWMVSGSEIARIYGEFEATQETHHSKNTEYSTPQTESKDLLVLDPRDIVDRRILCSIQKIQQIESLKELKSLFDPIYMNRLPLFNCPSARIVSKDKQMIDLFKKNCILFSQLFVS</sequence>
<evidence type="ECO:0000313" key="1">
    <source>
        <dbReference type="EMBL" id="KAG7160474.1"/>
    </source>
</evidence>
<evidence type="ECO:0000313" key="2">
    <source>
        <dbReference type="Proteomes" id="UP000747542"/>
    </source>
</evidence>
<organism evidence="1 2">
    <name type="scientific">Homarus americanus</name>
    <name type="common">American lobster</name>
    <dbReference type="NCBI Taxonomy" id="6706"/>
    <lineage>
        <taxon>Eukaryota</taxon>
        <taxon>Metazoa</taxon>
        <taxon>Ecdysozoa</taxon>
        <taxon>Arthropoda</taxon>
        <taxon>Crustacea</taxon>
        <taxon>Multicrustacea</taxon>
        <taxon>Malacostraca</taxon>
        <taxon>Eumalacostraca</taxon>
        <taxon>Eucarida</taxon>
        <taxon>Decapoda</taxon>
        <taxon>Pleocyemata</taxon>
        <taxon>Astacidea</taxon>
        <taxon>Nephropoidea</taxon>
        <taxon>Nephropidae</taxon>
        <taxon>Homarus</taxon>
    </lineage>
</organism>
<proteinExistence type="predicted"/>
<protein>
    <submittedName>
        <fullName evidence="1">Uncharacterized protein</fullName>
    </submittedName>
</protein>